<evidence type="ECO:0000313" key="2">
    <source>
        <dbReference type="EMBL" id="KAK7684631.1"/>
    </source>
</evidence>
<protein>
    <recommendedName>
        <fullName evidence="1">URB1 N-terminal domain-containing protein</fullName>
    </recommendedName>
</protein>
<accession>A0AAW0G4K6</accession>
<dbReference type="AlphaFoldDB" id="A0AAW0G4K6"/>
<keyword evidence="3" id="KW-1185">Reference proteome</keyword>
<sequence length="183" mass="21241">MKEQSSNVDSALLEKFYQVKSPQQVLEFVAASNLPKIISNWSYFISINDHAQFLRITNKLSEFTGLVNSVFNDNNDDLSNKLAILEYKQAFTDGYLDMLNNHTKIFMKCLNNRPNLINPILSLLTNVIEFPNYIIVNDVLNNFDFNSSFLTKLPSNSNKLVRIMLNYKLFYKKRFATHIKVNE</sequence>
<dbReference type="Pfam" id="PF11707">
    <property type="entry name" value="Npa1"/>
    <property type="match status" value="1"/>
</dbReference>
<dbReference type="EMBL" id="JASBNA010000024">
    <property type="protein sequence ID" value="KAK7684631.1"/>
    <property type="molecule type" value="Genomic_DNA"/>
</dbReference>
<evidence type="ECO:0000259" key="1">
    <source>
        <dbReference type="Pfam" id="PF11707"/>
    </source>
</evidence>
<feature type="domain" description="URB1 N-terminal" evidence="1">
    <location>
        <begin position="35"/>
        <end position="154"/>
    </location>
</feature>
<comment type="caution">
    <text evidence="2">The sequence shown here is derived from an EMBL/GenBank/DDBJ whole genome shotgun (WGS) entry which is preliminary data.</text>
</comment>
<proteinExistence type="predicted"/>
<organism evidence="2 3">
    <name type="scientific">Cerrena zonata</name>
    <dbReference type="NCBI Taxonomy" id="2478898"/>
    <lineage>
        <taxon>Eukaryota</taxon>
        <taxon>Fungi</taxon>
        <taxon>Dikarya</taxon>
        <taxon>Basidiomycota</taxon>
        <taxon>Agaricomycotina</taxon>
        <taxon>Agaricomycetes</taxon>
        <taxon>Polyporales</taxon>
        <taxon>Cerrenaceae</taxon>
        <taxon>Cerrena</taxon>
    </lineage>
</organism>
<dbReference type="Proteomes" id="UP001385951">
    <property type="component" value="Unassembled WGS sequence"/>
</dbReference>
<name>A0AAW0G4K6_9APHY</name>
<dbReference type="InterPro" id="IPR021714">
    <property type="entry name" value="URB1_N"/>
</dbReference>
<reference evidence="2 3" key="1">
    <citation type="submission" date="2022-09" db="EMBL/GenBank/DDBJ databases">
        <authorList>
            <person name="Palmer J.M."/>
        </authorList>
    </citation>
    <scope>NUCLEOTIDE SEQUENCE [LARGE SCALE GENOMIC DNA]</scope>
    <source>
        <strain evidence="2 3">DSM 7382</strain>
    </source>
</reference>
<evidence type="ECO:0000313" key="3">
    <source>
        <dbReference type="Proteomes" id="UP001385951"/>
    </source>
</evidence>
<gene>
    <name evidence="2" type="ORF">QCA50_012212</name>
</gene>